<evidence type="ECO:0000256" key="6">
    <source>
        <dbReference type="SAM" id="SignalP"/>
    </source>
</evidence>
<dbReference type="GO" id="GO:0005886">
    <property type="term" value="C:plasma membrane"/>
    <property type="evidence" value="ECO:0007669"/>
    <property type="project" value="UniProtKB-SubCell"/>
</dbReference>
<dbReference type="PANTHER" id="PTHR34183">
    <property type="entry name" value="ENDOLYTIC PEPTIDOGLYCAN TRANSGLYCOSYLASE RLPA"/>
    <property type="match status" value="1"/>
</dbReference>
<dbReference type="GO" id="GO:0042834">
    <property type="term" value="F:peptidoglycan binding"/>
    <property type="evidence" value="ECO:0007669"/>
    <property type="project" value="InterPro"/>
</dbReference>
<protein>
    <recommendedName>
        <fullName evidence="4">Endolytic peptidoglycan transglycosylase RlpA</fullName>
        <ecNumber evidence="4">4.2.2.-</ecNumber>
    </recommendedName>
</protein>
<proteinExistence type="inferred from homology"/>
<keyword evidence="3 4" id="KW-0961">Cell wall biogenesis/degradation</keyword>
<name>A0A1I4TDX8_9GAMM</name>
<dbReference type="InterPro" id="IPR034718">
    <property type="entry name" value="RlpA"/>
</dbReference>
<keyword evidence="4" id="KW-0472">Membrane</keyword>
<dbReference type="STRING" id="488535.SAMN04487963_3579"/>
<dbReference type="InterPro" id="IPR036680">
    <property type="entry name" value="SPOR-like_sf"/>
</dbReference>
<dbReference type="FunFam" id="2.40.40.10:FF:000003">
    <property type="entry name" value="Endolytic peptidoglycan transglycosylase RlpA"/>
    <property type="match status" value="1"/>
</dbReference>
<evidence type="ECO:0000256" key="2">
    <source>
        <dbReference type="ARBA" id="ARBA00023239"/>
    </source>
</evidence>
<evidence type="ECO:0000313" key="8">
    <source>
        <dbReference type="EMBL" id="SFM74929.1"/>
    </source>
</evidence>
<evidence type="ECO:0000256" key="1">
    <source>
        <dbReference type="ARBA" id="ARBA00022729"/>
    </source>
</evidence>
<keyword evidence="4" id="KW-0564">Palmitate</keyword>
<keyword evidence="4 8" id="KW-0449">Lipoprotein</keyword>
<dbReference type="InterPro" id="IPR012997">
    <property type="entry name" value="RplA"/>
</dbReference>
<dbReference type="GO" id="GO:0008932">
    <property type="term" value="F:lytic endotransglycosylase activity"/>
    <property type="evidence" value="ECO:0007669"/>
    <property type="project" value="UniProtKB-UniRule"/>
</dbReference>
<dbReference type="NCBIfam" id="TIGR00413">
    <property type="entry name" value="rlpA"/>
    <property type="match status" value="1"/>
</dbReference>
<dbReference type="Pfam" id="PF05036">
    <property type="entry name" value="SPOR"/>
    <property type="match status" value="1"/>
</dbReference>
<dbReference type="EC" id="4.2.2.-" evidence="4"/>
<keyword evidence="9" id="KW-1185">Reference proteome</keyword>
<dbReference type="CDD" id="cd22268">
    <property type="entry name" value="DPBB_RlpA-like"/>
    <property type="match status" value="1"/>
</dbReference>
<feature type="signal peptide" evidence="6">
    <location>
        <begin position="1"/>
        <end position="27"/>
    </location>
</feature>
<dbReference type="InterPro" id="IPR007730">
    <property type="entry name" value="SPOR-like_dom"/>
</dbReference>
<dbReference type="Pfam" id="PF03330">
    <property type="entry name" value="DPBB_1"/>
    <property type="match status" value="1"/>
</dbReference>
<reference evidence="9" key="1">
    <citation type="submission" date="2016-10" db="EMBL/GenBank/DDBJ databases">
        <authorList>
            <person name="Varghese N."/>
            <person name="Submissions S."/>
        </authorList>
    </citation>
    <scope>NUCLEOTIDE SEQUENCE [LARGE SCALE GENOMIC DNA]</scope>
    <source>
        <strain evidence="9">CGMCC 1.7061</strain>
    </source>
</reference>
<evidence type="ECO:0000259" key="7">
    <source>
        <dbReference type="PROSITE" id="PS51724"/>
    </source>
</evidence>
<dbReference type="PROSITE" id="PS51257">
    <property type="entry name" value="PROKAR_LIPOPROTEIN"/>
    <property type="match status" value="1"/>
</dbReference>
<dbReference type="AlphaFoldDB" id="A0A1I4TDX8"/>
<dbReference type="SUPFAM" id="SSF50685">
    <property type="entry name" value="Barwin-like endoglucanases"/>
    <property type="match status" value="1"/>
</dbReference>
<dbReference type="HAMAP" id="MF_02071">
    <property type="entry name" value="RlpA"/>
    <property type="match status" value="1"/>
</dbReference>
<comment type="similarity">
    <text evidence="4 5">Belongs to the RlpA family.</text>
</comment>
<evidence type="ECO:0000256" key="3">
    <source>
        <dbReference type="ARBA" id="ARBA00023316"/>
    </source>
</evidence>
<evidence type="ECO:0000313" key="9">
    <source>
        <dbReference type="Proteomes" id="UP000198519"/>
    </source>
</evidence>
<keyword evidence="4" id="KW-1003">Cell membrane</keyword>
<dbReference type="GO" id="GO:0009279">
    <property type="term" value="C:cell outer membrane"/>
    <property type="evidence" value="ECO:0007669"/>
    <property type="project" value="TreeGrafter"/>
</dbReference>
<dbReference type="InterPro" id="IPR009009">
    <property type="entry name" value="RlpA-like_DPBB"/>
</dbReference>
<dbReference type="Gene3D" id="2.40.40.10">
    <property type="entry name" value="RlpA-like domain"/>
    <property type="match status" value="1"/>
</dbReference>
<feature type="domain" description="SPOR" evidence="7">
    <location>
        <begin position="204"/>
        <end position="284"/>
    </location>
</feature>
<comment type="function">
    <text evidence="4">Lytic transglycosylase with a strong preference for naked glycan strands that lack stem peptides.</text>
</comment>
<keyword evidence="1 6" id="KW-0732">Signal</keyword>
<feature type="chain" id="PRO_5011804276" description="Endolytic peptidoglycan transglycosylase RlpA" evidence="6">
    <location>
        <begin position="28"/>
        <end position="286"/>
    </location>
</feature>
<dbReference type="Proteomes" id="UP000198519">
    <property type="component" value="Unassembled WGS sequence"/>
</dbReference>
<comment type="subcellular location">
    <subcellularLocation>
        <location evidence="4">Cell membrane</location>
        <topology evidence="4">Lipid-anchor</topology>
    </subcellularLocation>
</comment>
<dbReference type="Gene3D" id="3.30.70.1070">
    <property type="entry name" value="Sporulation related repeat"/>
    <property type="match status" value="1"/>
</dbReference>
<sequence length="286" mass="30779">MKVTPLPYRQRMLVVLAVLAAMLTGCASSPPPSRYSITQDRAPEGGFDATGLQDAVPRYEPARTAGNRSPYTVWGKQYTVMSDARGYVEQGTASWYGEKFHGHQTSNGEIFDMYSMSAAHKSLPIPCYARVTNLDNGRSVIVRVNDRGPFHGDRLIDLSYAAAIKLGYQAQGTARVEVAAITVTPDGVARVAGESAPLSTDGAATGAPGLFVQLGSFSHAAPARLMAEQAEALVSSAVRVREVETASGRFHRVQVGPFQDSSEAQRTLQQLADNGFRESILLTDNR</sequence>
<dbReference type="GO" id="GO:0071555">
    <property type="term" value="P:cell wall organization"/>
    <property type="evidence" value="ECO:0007669"/>
    <property type="project" value="UniProtKB-KW"/>
</dbReference>
<keyword evidence="2 4" id="KW-0456">Lyase</keyword>
<dbReference type="GO" id="GO:0000270">
    <property type="term" value="P:peptidoglycan metabolic process"/>
    <property type="evidence" value="ECO:0007669"/>
    <property type="project" value="UniProtKB-UniRule"/>
</dbReference>
<dbReference type="InterPro" id="IPR036908">
    <property type="entry name" value="RlpA-like_sf"/>
</dbReference>
<organism evidence="8 9">
    <name type="scientific">Marinobacter zhejiangensis</name>
    <dbReference type="NCBI Taxonomy" id="488535"/>
    <lineage>
        <taxon>Bacteria</taxon>
        <taxon>Pseudomonadati</taxon>
        <taxon>Pseudomonadota</taxon>
        <taxon>Gammaproteobacteria</taxon>
        <taxon>Pseudomonadales</taxon>
        <taxon>Marinobacteraceae</taxon>
        <taxon>Marinobacter</taxon>
    </lineage>
</organism>
<dbReference type="SUPFAM" id="SSF110997">
    <property type="entry name" value="Sporulation related repeat"/>
    <property type="match status" value="1"/>
</dbReference>
<gene>
    <name evidence="4" type="primary">rlpA</name>
    <name evidence="8" type="ORF">SAMN04487963_3579</name>
</gene>
<accession>A0A1I4TDX8</accession>
<dbReference type="PROSITE" id="PS51724">
    <property type="entry name" value="SPOR"/>
    <property type="match status" value="1"/>
</dbReference>
<dbReference type="EMBL" id="FOUE01000007">
    <property type="protein sequence ID" value="SFM74929.1"/>
    <property type="molecule type" value="Genomic_DNA"/>
</dbReference>
<evidence type="ECO:0000256" key="4">
    <source>
        <dbReference type="HAMAP-Rule" id="MF_02071"/>
    </source>
</evidence>
<evidence type="ECO:0000256" key="5">
    <source>
        <dbReference type="RuleBase" id="RU003495"/>
    </source>
</evidence>
<dbReference type="PANTHER" id="PTHR34183:SF1">
    <property type="entry name" value="ENDOLYTIC PEPTIDOGLYCAN TRANSGLYCOSYLASE RLPA"/>
    <property type="match status" value="1"/>
</dbReference>